<dbReference type="Pfam" id="PF01541">
    <property type="entry name" value="GIY-YIG"/>
    <property type="match status" value="1"/>
</dbReference>
<protein>
    <submittedName>
        <fullName evidence="11">Putative Structure-specific endonuclease subunit slx1</fullName>
    </submittedName>
</protein>
<dbReference type="GO" id="GO:0000724">
    <property type="term" value="P:double-strand break repair via homologous recombination"/>
    <property type="evidence" value="ECO:0007669"/>
    <property type="project" value="TreeGrafter"/>
</dbReference>
<evidence type="ECO:0000256" key="1">
    <source>
        <dbReference type="ARBA" id="ARBA00022722"/>
    </source>
</evidence>
<evidence type="ECO:0000256" key="2">
    <source>
        <dbReference type="ARBA" id="ARBA00022759"/>
    </source>
</evidence>
<dbReference type="Pfam" id="PF21202">
    <property type="entry name" value="SLX1_C"/>
    <property type="match status" value="1"/>
</dbReference>
<keyword evidence="7 8" id="KW-0539">Nucleus</keyword>
<dbReference type="PANTHER" id="PTHR20208:SF10">
    <property type="entry name" value="STRUCTURE-SPECIFIC ENDONUCLEASE SUBUNIT SLX1"/>
    <property type="match status" value="1"/>
</dbReference>
<keyword evidence="1 8" id="KW-0540">Nuclease</keyword>
<evidence type="ECO:0000313" key="12">
    <source>
        <dbReference type="Proteomes" id="UP000039046"/>
    </source>
</evidence>
<comment type="subunit">
    <text evidence="8">Forms a heterodimer with SLX4.</text>
</comment>
<comment type="similarity">
    <text evidence="8">Belongs to the SLX1 family.</text>
</comment>
<gene>
    <name evidence="11" type="ORF">VHEMI05598</name>
</gene>
<dbReference type="Proteomes" id="UP000039046">
    <property type="component" value="Unassembled WGS sequence"/>
</dbReference>
<name>A0A0A1T4P3_9HYPO</name>
<evidence type="ECO:0000256" key="4">
    <source>
        <dbReference type="ARBA" id="ARBA00022801"/>
    </source>
</evidence>
<evidence type="ECO:0000313" key="11">
    <source>
        <dbReference type="EMBL" id="CEJ89774.1"/>
    </source>
</evidence>
<feature type="domain" description="GIY-YIG" evidence="10">
    <location>
        <begin position="10"/>
        <end position="92"/>
    </location>
</feature>
<reference evidence="11 12" key="1">
    <citation type="journal article" date="2015" name="Genome Announc.">
        <title>Draft Genome Sequence and Gene Annotation of the Entomopathogenic Fungus Verticillium hemipterigenum.</title>
        <authorList>
            <person name="Horn F."/>
            <person name="Habel A."/>
            <person name="Scharf D.H."/>
            <person name="Dworschak J."/>
            <person name="Brakhage A.A."/>
            <person name="Guthke R."/>
            <person name="Hertweck C."/>
            <person name="Linde J."/>
        </authorList>
    </citation>
    <scope>NUCLEOTIDE SEQUENCE [LARGE SCALE GENOMIC DNA]</scope>
</reference>
<dbReference type="GO" id="GO:0017108">
    <property type="term" value="F:5'-flap endonuclease activity"/>
    <property type="evidence" value="ECO:0007669"/>
    <property type="project" value="InterPro"/>
</dbReference>
<comment type="caution">
    <text evidence="8">Lacks conserved residue(s) required for the propagation of feature annotation.</text>
</comment>
<sequence length="317" mass="34687">MTQSSKPIPAFYAVYVLRSTIRHASLYIGSTPNPPRRLKQHNGEAKGGAVRTARDSLRPWEMVALVSGFPSAVAALKFEWALANPHLTLHIPASSRVTTASGTKRNGMPRRPPLSMRAIMSNIHLLTGVPSFSRWPLQLHFFAKEAHTSWKSWTNSVEHPDRPGLKVLTDVTTASTADDAPTHGIHALPLDYKPMQEYVEKAQNVVSFERHGDCVHCKESLVPNEGLYAMCPNTSCEGMGHLTCWSEHALSSDGKATGELLPRACRCPSCGGEIQWADMMTELTLRTRGKDAVAKLVKKKKGKNKAADEATEAAAAE</sequence>
<keyword evidence="2 8" id="KW-0255">Endonuclease</keyword>
<dbReference type="InterPro" id="IPR050381">
    <property type="entry name" value="SLX1_endonuclease"/>
</dbReference>
<dbReference type="STRING" id="1531966.A0A0A1T4P3"/>
<dbReference type="InterPro" id="IPR027520">
    <property type="entry name" value="Slx1"/>
</dbReference>
<evidence type="ECO:0000256" key="5">
    <source>
        <dbReference type="ARBA" id="ARBA00023172"/>
    </source>
</evidence>
<comment type="function">
    <text evidence="8">Catalytic subunit of the SLX1-SLX4 structure-specific endonuclease that resolves DNA secondary structures generated during DNA repair and recombination. Has endonuclease activity towards branched DNA substrates, introducing single-strand cuts in duplex DNA close to junctions with ss-DNA.</text>
</comment>
<dbReference type="Gene3D" id="3.30.40.10">
    <property type="entry name" value="Zinc/RING finger domain, C3HC4 (zinc finger)"/>
    <property type="match status" value="1"/>
</dbReference>
<dbReference type="InterPro" id="IPR035901">
    <property type="entry name" value="GIY-YIG_endonuc_sf"/>
</dbReference>
<keyword evidence="6 8" id="KW-0234">DNA repair</keyword>
<dbReference type="Gene3D" id="3.40.1440.10">
    <property type="entry name" value="GIY-YIG endonuclease"/>
    <property type="match status" value="1"/>
</dbReference>
<dbReference type="OrthoDB" id="24645at2759"/>
<keyword evidence="3 8" id="KW-0227">DNA damage</keyword>
<dbReference type="PROSITE" id="PS50164">
    <property type="entry name" value="GIY_YIG"/>
    <property type="match status" value="1"/>
</dbReference>
<dbReference type="InterPro" id="IPR000305">
    <property type="entry name" value="GIY-YIG_endonuc"/>
</dbReference>
<keyword evidence="5 8" id="KW-0233">DNA recombination</keyword>
<evidence type="ECO:0000259" key="10">
    <source>
        <dbReference type="PROSITE" id="PS50164"/>
    </source>
</evidence>
<evidence type="ECO:0000256" key="7">
    <source>
        <dbReference type="ARBA" id="ARBA00023242"/>
    </source>
</evidence>
<dbReference type="AlphaFoldDB" id="A0A0A1T4P3"/>
<comment type="cofactor">
    <cofactor evidence="8">
        <name>a divalent metal cation</name>
        <dbReference type="ChEBI" id="CHEBI:60240"/>
    </cofactor>
</comment>
<organism evidence="11 12">
    <name type="scientific">[Torrubiella] hemipterigena</name>
    <dbReference type="NCBI Taxonomy" id="1531966"/>
    <lineage>
        <taxon>Eukaryota</taxon>
        <taxon>Fungi</taxon>
        <taxon>Dikarya</taxon>
        <taxon>Ascomycota</taxon>
        <taxon>Pezizomycotina</taxon>
        <taxon>Sordariomycetes</taxon>
        <taxon>Hypocreomycetidae</taxon>
        <taxon>Hypocreales</taxon>
        <taxon>Clavicipitaceae</taxon>
        <taxon>Clavicipitaceae incertae sedis</taxon>
        <taxon>'Torrubiella' clade</taxon>
    </lineage>
</organism>
<dbReference type="PANTHER" id="PTHR20208">
    <property type="entry name" value="STRUCTURE-SPECIFIC ENDONUCLEASE SUBUNIT SLX1"/>
    <property type="match status" value="1"/>
</dbReference>
<comment type="subcellular location">
    <subcellularLocation>
        <location evidence="8">Nucleus</location>
    </subcellularLocation>
</comment>
<dbReference type="EMBL" id="CDHN01000003">
    <property type="protein sequence ID" value="CEJ89774.1"/>
    <property type="molecule type" value="Genomic_DNA"/>
</dbReference>
<dbReference type="InterPro" id="IPR048749">
    <property type="entry name" value="SLX1_C"/>
</dbReference>
<keyword evidence="4 8" id="KW-0378">Hydrolase</keyword>
<evidence type="ECO:0000256" key="3">
    <source>
        <dbReference type="ARBA" id="ARBA00022763"/>
    </source>
</evidence>
<dbReference type="HOGENOM" id="CLU_030739_1_1_1"/>
<dbReference type="GO" id="GO:0033557">
    <property type="term" value="C:Slx1-Slx4 complex"/>
    <property type="evidence" value="ECO:0007669"/>
    <property type="project" value="UniProtKB-UniRule"/>
</dbReference>
<dbReference type="CDD" id="cd10455">
    <property type="entry name" value="GIY-YIG_SLX1"/>
    <property type="match status" value="1"/>
</dbReference>
<feature type="region of interest" description="Disordered" evidence="9">
    <location>
        <begin position="31"/>
        <end position="51"/>
    </location>
</feature>
<keyword evidence="12" id="KW-1185">Reference proteome</keyword>
<dbReference type="InterPro" id="IPR013083">
    <property type="entry name" value="Znf_RING/FYVE/PHD"/>
</dbReference>
<dbReference type="HAMAP" id="MF_03100">
    <property type="entry name" value="Endonuc_su_Slx1"/>
    <property type="match status" value="1"/>
</dbReference>
<feature type="region of interest" description="Disordered" evidence="9">
    <location>
        <begin position="298"/>
        <end position="317"/>
    </location>
</feature>
<evidence type="ECO:0000256" key="9">
    <source>
        <dbReference type="SAM" id="MobiDB-lite"/>
    </source>
</evidence>
<dbReference type="GO" id="GO:0008821">
    <property type="term" value="F:crossover junction DNA endonuclease activity"/>
    <property type="evidence" value="ECO:0007669"/>
    <property type="project" value="TreeGrafter"/>
</dbReference>
<proteinExistence type="inferred from homology"/>
<evidence type="ECO:0000256" key="8">
    <source>
        <dbReference type="HAMAP-Rule" id="MF_03100"/>
    </source>
</evidence>
<evidence type="ECO:0000256" key="6">
    <source>
        <dbReference type="ARBA" id="ARBA00023204"/>
    </source>
</evidence>
<accession>A0A0A1T4P3</accession>